<dbReference type="InterPro" id="IPR001507">
    <property type="entry name" value="ZP_dom"/>
</dbReference>
<keyword evidence="3" id="KW-1185">Reference proteome</keyword>
<dbReference type="Proteomes" id="UP001497623">
    <property type="component" value="Unassembled WGS sequence"/>
</dbReference>
<dbReference type="Pfam" id="PF25057">
    <property type="entry name" value="CUT_N"/>
    <property type="match status" value="1"/>
</dbReference>
<gene>
    <name evidence="2" type="ORF">MNOR_LOCUS33657</name>
</gene>
<evidence type="ECO:0000313" key="2">
    <source>
        <dbReference type="EMBL" id="CAL4168069.1"/>
    </source>
</evidence>
<organism evidence="2 3">
    <name type="scientific">Meganyctiphanes norvegica</name>
    <name type="common">Northern krill</name>
    <name type="synonym">Thysanopoda norvegica</name>
    <dbReference type="NCBI Taxonomy" id="48144"/>
    <lineage>
        <taxon>Eukaryota</taxon>
        <taxon>Metazoa</taxon>
        <taxon>Ecdysozoa</taxon>
        <taxon>Arthropoda</taxon>
        <taxon>Crustacea</taxon>
        <taxon>Multicrustacea</taxon>
        <taxon>Malacostraca</taxon>
        <taxon>Eumalacostraca</taxon>
        <taxon>Eucarida</taxon>
        <taxon>Euphausiacea</taxon>
        <taxon>Euphausiidae</taxon>
        <taxon>Meganyctiphanes</taxon>
    </lineage>
</organism>
<dbReference type="PROSITE" id="PS51034">
    <property type="entry name" value="ZP_2"/>
    <property type="match status" value="1"/>
</dbReference>
<dbReference type="PANTHER" id="PTHR46560">
    <property type="entry name" value="CYPHER, ISOFORM B"/>
    <property type="match status" value="1"/>
</dbReference>
<evidence type="ECO:0000313" key="3">
    <source>
        <dbReference type="Proteomes" id="UP001497623"/>
    </source>
</evidence>
<dbReference type="EMBL" id="CAXKWB010049175">
    <property type="protein sequence ID" value="CAL4168069.1"/>
    <property type="molecule type" value="Genomic_DNA"/>
</dbReference>
<feature type="domain" description="ZP" evidence="1">
    <location>
        <begin position="44"/>
        <end position="193"/>
    </location>
</feature>
<dbReference type="PANTHER" id="PTHR46560:SF7">
    <property type="entry name" value="RE59626P"/>
    <property type="match status" value="1"/>
</dbReference>
<dbReference type="InterPro" id="IPR056953">
    <property type="entry name" value="CUT_N"/>
</dbReference>
<accession>A0AAV2S8U1</accession>
<reference evidence="2 3" key="1">
    <citation type="submission" date="2024-05" db="EMBL/GenBank/DDBJ databases">
        <authorList>
            <person name="Wallberg A."/>
        </authorList>
    </citation>
    <scope>NUCLEOTIDE SEQUENCE [LARGE SCALE GENOMIC DNA]</scope>
</reference>
<comment type="caution">
    <text evidence="2">The sequence shown here is derived from an EMBL/GenBank/DDBJ whole genome shotgun (WGS) entry which is preliminary data.</text>
</comment>
<name>A0AAV2S8U1_MEGNR</name>
<evidence type="ECO:0000259" key="1">
    <source>
        <dbReference type="PROSITE" id="PS51034"/>
    </source>
</evidence>
<sequence length="193" mass="21380">MYTNILFFTATLSLSYSDMNWHQDLTNEINIGVSGSGYSRVILDCDADHMAFIVHLEEEFQGVIYTRGTFHSRNKPCFTDATNGKEFALKFAYKDCGTKYDSDVRAWVNTVVVQHDDELIFPGDLAFSLRCHDQAVVNASMPGILSRISEVDPDPGSNSVGGFEKYAASTSNVVTLTPAKLQPPNSPLLKQEL</sequence>
<protein>
    <recommendedName>
        <fullName evidence="1">ZP domain-containing protein</fullName>
    </recommendedName>
</protein>
<proteinExistence type="predicted"/>
<dbReference type="AlphaFoldDB" id="A0AAV2S8U1"/>